<comment type="subcellular location">
    <subcellularLocation>
        <location evidence="1">Cell membrane</location>
        <topology evidence="1">Multi-pass membrane protein</topology>
    </subcellularLocation>
</comment>
<dbReference type="PANTHER" id="PTHR14969:SF62">
    <property type="entry name" value="DECAPRENYLPHOSPHORYL-5-PHOSPHORIBOSE PHOSPHATASE RV3807C-RELATED"/>
    <property type="match status" value="1"/>
</dbReference>
<evidence type="ECO:0000259" key="8">
    <source>
        <dbReference type="SMART" id="SM00014"/>
    </source>
</evidence>
<evidence type="ECO:0000256" key="6">
    <source>
        <dbReference type="ARBA" id="ARBA00023136"/>
    </source>
</evidence>
<dbReference type="GO" id="GO:0005886">
    <property type="term" value="C:plasma membrane"/>
    <property type="evidence" value="ECO:0007669"/>
    <property type="project" value="UniProtKB-SubCell"/>
</dbReference>
<dbReference type="GO" id="GO:0016787">
    <property type="term" value="F:hydrolase activity"/>
    <property type="evidence" value="ECO:0007669"/>
    <property type="project" value="UniProtKB-KW"/>
</dbReference>
<evidence type="ECO:0000256" key="3">
    <source>
        <dbReference type="ARBA" id="ARBA00022692"/>
    </source>
</evidence>
<feature type="transmembrane region" description="Helical" evidence="7">
    <location>
        <begin position="63"/>
        <end position="82"/>
    </location>
</feature>
<dbReference type="SMART" id="SM00014">
    <property type="entry name" value="acidPPc"/>
    <property type="match status" value="1"/>
</dbReference>
<dbReference type="Pfam" id="PF01569">
    <property type="entry name" value="PAP2"/>
    <property type="match status" value="1"/>
</dbReference>
<accession>A0A1G8S5I3</accession>
<proteinExistence type="predicted"/>
<dbReference type="EMBL" id="FNFC01000001">
    <property type="protein sequence ID" value="SDJ24432.1"/>
    <property type="molecule type" value="Genomic_DNA"/>
</dbReference>
<dbReference type="STRING" id="890420.SAMN05216226_101295"/>
<dbReference type="SUPFAM" id="SSF48317">
    <property type="entry name" value="Acid phosphatase/Vanadium-dependent haloperoxidase"/>
    <property type="match status" value="1"/>
</dbReference>
<evidence type="ECO:0000256" key="2">
    <source>
        <dbReference type="ARBA" id="ARBA00022475"/>
    </source>
</evidence>
<evidence type="ECO:0000256" key="5">
    <source>
        <dbReference type="ARBA" id="ARBA00022989"/>
    </source>
</evidence>
<feature type="transmembrane region" description="Helical" evidence="7">
    <location>
        <begin position="102"/>
        <end position="119"/>
    </location>
</feature>
<keyword evidence="3 7" id="KW-0812">Transmembrane</keyword>
<evidence type="ECO:0000256" key="1">
    <source>
        <dbReference type="ARBA" id="ARBA00004651"/>
    </source>
</evidence>
<reference evidence="9 10" key="1">
    <citation type="submission" date="2016-10" db="EMBL/GenBank/DDBJ databases">
        <authorList>
            <person name="de Groot N.N."/>
        </authorList>
    </citation>
    <scope>NUCLEOTIDE SEQUENCE [LARGE SCALE GENOMIC DNA]</scope>
    <source>
        <strain evidence="9 10">IBRC-M10015</strain>
    </source>
</reference>
<dbReference type="PANTHER" id="PTHR14969">
    <property type="entry name" value="SPHINGOSINE-1-PHOSPHATE PHOSPHOHYDROLASE"/>
    <property type="match status" value="1"/>
</dbReference>
<gene>
    <name evidence="9" type="ORF">SAMN05216226_101295</name>
</gene>
<keyword evidence="2" id="KW-1003">Cell membrane</keyword>
<feature type="transmembrane region" description="Helical" evidence="7">
    <location>
        <begin position="126"/>
        <end position="144"/>
    </location>
</feature>
<organism evidence="9 10">
    <name type="scientific">Halovenus aranensis</name>
    <dbReference type="NCBI Taxonomy" id="890420"/>
    <lineage>
        <taxon>Archaea</taxon>
        <taxon>Methanobacteriati</taxon>
        <taxon>Methanobacteriota</taxon>
        <taxon>Stenosarchaea group</taxon>
        <taxon>Halobacteria</taxon>
        <taxon>Halobacteriales</taxon>
        <taxon>Haloarculaceae</taxon>
        <taxon>Halovenus</taxon>
    </lineage>
</organism>
<feature type="transmembrane region" description="Helical" evidence="7">
    <location>
        <begin position="34"/>
        <end position="56"/>
    </location>
</feature>
<evidence type="ECO:0000313" key="9">
    <source>
        <dbReference type="EMBL" id="SDJ24432.1"/>
    </source>
</evidence>
<feature type="transmembrane region" description="Helical" evidence="7">
    <location>
        <begin position="150"/>
        <end position="168"/>
    </location>
</feature>
<dbReference type="AlphaFoldDB" id="A0A1G8S5I3"/>
<evidence type="ECO:0000313" key="10">
    <source>
        <dbReference type="Proteomes" id="UP000198856"/>
    </source>
</evidence>
<protein>
    <submittedName>
        <fullName evidence="9">Undecaprenyl-diphosphatase</fullName>
    </submittedName>
</protein>
<sequence length="184" mass="19265">MYGALTDVLDFITRVDNQVVDVVLAFRHPLLTKVMTSVTGLGSGTAALVFLGVCYLAGWDEELYTSAIALAITGICVATLWATIQRPLPPGPVCMTGDTSSVAASFPSGHAGAVTIYAMAARKSSVLPFGVVALLAGTIAISRVYLGTHYFSDTVAGVLIGVVAFYGATRLRQHALVTQVTDRL</sequence>
<dbReference type="InterPro" id="IPR036938">
    <property type="entry name" value="PAP2/HPO_sf"/>
</dbReference>
<keyword evidence="4" id="KW-0378">Hydrolase</keyword>
<keyword evidence="5 7" id="KW-1133">Transmembrane helix</keyword>
<keyword evidence="10" id="KW-1185">Reference proteome</keyword>
<dbReference type="RefSeq" id="WP_092698681.1">
    <property type="nucleotide sequence ID" value="NZ_FNFC01000001.1"/>
</dbReference>
<keyword evidence="6 7" id="KW-0472">Membrane</keyword>
<feature type="domain" description="Phosphatidic acid phosphatase type 2/haloperoxidase" evidence="8">
    <location>
        <begin position="63"/>
        <end position="169"/>
    </location>
</feature>
<dbReference type="OrthoDB" id="10182at2157"/>
<evidence type="ECO:0000256" key="4">
    <source>
        <dbReference type="ARBA" id="ARBA00022801"/>
    </source>
</evidence>
<dbReference type="InterPro" id="IPR000326">
    <property type="entry name" value="PAP2/HPO"/>
</dbReference>
<name>A0A1G8S5I3_9EURY</name>
<evidence type="ECO:0000256" key="7">
    <source>
        <dbReference type="SAM" id="Phobius"/>
    </source>
</evidence>
<dbReference type="Proteomes" id="UP000198856">
    <property type="component" value="Unassembled WGS sequence"/>
</dbReference>
<dbReference type="Gene3D" id="1.20.144.10">
    <property type="entry name" value="Phosphatidic acid phosphatase type 2/haloperoxidase"/>
    <property type="match status" value="1"/>
</dbReference>